<dbReference type="InterPro" id="IPR014721">
    <property type="entry name" value="Ribsml_uS5_D2-typ_fold_subgr"/>
</dbReference>
<dbReference type="PANTHER" id="PTHR10073:SF12">
    <property type="entry name" value="DNA MISMATCH REPAIR PROTEIN MLH1"/>
    <property type="match status" value="1"/>
</dbReference>
<feature type="domain" description="DNA mismatch repair protein S5" evidence="6">
    <location>
        <begin position="210"/>
        <end position="343"/>
    </location>
</feature>
<evidence type="ECO:0000313" key="7">
    <source>
        <dbReference type="EMBL" id="OBA26835.1"/>
    </source>
</evidence>
<proteinExistence type="inferred from homology"/>
<evidence type="ECO:0000313" key="8">
    <source>
        <dbReference type="Proteomes" id="UP000092321"/>
    </source>
</evidence>
<keyword evidence="8" id="KW-1185">Reference proteome</keyword>
<dbReference type="SMART" id="SM01340">
    <property type="entry name" value="DNA_mis_repair"/>
    <property type="match status" value="1"/>
</dbReference>
<dbReference type="InterPro" id="IPR014762">
    <property type="entry name" value="DNA_mismatch_repair_CS"/>
</dbReference>
<dbReference type="SUPFAM" id="SSF55874">
    <property type="entry name" value="ATPase domain of HSP90 chaperone/DNA topoisomerase II/histidine kinase"/>
    <property type="match status" value="1"/>
</dbReference>
<sequence length="658" mass="75045">MSIKQLDTETINKIAAGEIIISPINCIKELIENSIDAKATQIDLTIQNNGFKIIKIQDNGSGISKENFPLLCKRFTTSKIQTFNDLQRIETFGFRGEALSSICNISHLKIITKTEEEPFAYECEFDSNGNVISEKPIAGNTGTLFIINDLFYNVPSRLKSLTVKDELKKIIDCVSKYAINNKGISFSLKRIEDNKMLYNCKEDSSINDRIRLLINSSINKFLLDFECEEDLELGLVSCKGVITNLSYSNELNGNKKSNSYGTNAPIFFINNRLIDCEALKKALLSTYNSFLPKTASRPFIYLSLFIKPENVDVNVHPTKKEVFFINENEIIENICDSLREILQKQDVSRTFKTHTPSLNASTTFLQSQTKDMKKKEYRDETRLVRVDASQTKLQFKPLVKPSITNSFNNSGINTSTEAAVECSQLQSIKNLKMKLDSSIHKELITFFQDTKYIGIIDSEKRICAVQVELGLYMLDYATITNALFYQLGLRNIGGFGTFNVDIAVIDCLELIKIEHQEIDLIIKTLKEMKDMLSEYFNITLEEEEEFSGLRIKTLPMLLSEYTPSLNKLPLLLYKLGLKVNYEDEEECLDGILKYISLWYIPEIISQDSVKERNSLDHILENLIIPMLKTKNFLPTKTLISDIIEIANLPGLYKIFERC</sequence>
<keyword evidence="4" id="KW-0234">DNA repair</keyword>
<dbReference type="Proteomes" id="UP000092321">
    <property type="component" value="Unassembled WGS sequence"/>
</dbReference>
<comment type="similarity">
    <text evidence="2">Belongs to the DNA mismatch repair MutL/HexB family.</text>
</comment>
<dbReference type="InterPro" id="IPR038973">
    <property type="entry name" value="MutL/Mlh/Pms-like"/>
</dbReference>
<evidence type="ECO:0000256" key="2">
    <source>
        <dbReference type="ARBA" id="ARBA00006082"/>
    </source>
</evidence>
<dbReference type="GO" id="GO:0030983">
    <property type="term" value="F:mismatched DNA binding"/>
    <property type="evidence" value="ECO:0007669"/>
    <property type="project" value="InterPro"/>
</dbReference>
<dbReference type="GO" id="GO:0140664">
    <property type="term" value="F:ATP-dependent DNA damage sensor activity"/>
    <property type="evidence" value="ECO:0007669"/>
    <property type="project" value="InterPro"/>
</dbReference>
<gene>
    <name evidence="7" type="ORF">HANVADRAFT_24462</name>
</gene>
<dbReference type="GO" id="GO:0061982">
    <property type="term" value="P:meiosis I cell cycle process"/>
    <property type="evidence" value="ECO:0007669"/>
    <property type="project" value="UniProtKB-ARBA"/>
</dbReference>
<dbReference type="InterPro" id="IPR036890">
    <property type="entry name" value="HATPase_C_sf"/>
</dbReference>
<dbReference type="InterPro" id="IPR020568">
    <property type="entry name" value="Ribosomal_Su5_D2-typ_SF"/>
</dbReference>
<evidence type="ECO:0000256" key="3">
    <source>
        <dbReference type="ARBA" id="ARBA00022763"/>
    </source>
</evidence>
<dbReference type="EMBL" id="LXPE01000013">
    <property type="protein sequence ID" value="OBA26835.1"/>
    <property type="molecule type" value="Genomic_DNA"/>
</dbReference>
<reference evidence="8" key="1">
    <citation type="journal article" date="2016" name="Proc. Natl. Acad. Sci. U.S.A.">
        <title>Comparative genomics of biotechnologically important yeasts.</title>
        <authorList>
            <person name="Riley R."/>
            <person name="Haridas S."/>
            <person name="Wolfe K.H."/>
            <person name="Lopes M.R."/>
            <person name="Hittinger C.T."/>
            <person name="Goeker M."/>
            <person name="Salamov A.A."/>
            <person name="Wisecaver J.H."/>
            <person name="Long T.M."/>
            <person name="Calvey C.H."/>
            <person name="Aerts A.L."/>
            <person name="Barry K.W."/>
            <person name="Choi C."/>
            <person name="Clum A."/>
            <person name="Coughlan A.Y."/>
            <person name="Deshpande S."/>
            <person name="Douglass A.P."/>
            <person name="Hanson S.J."/>
            <person name="Klenk H.-P."/>
            <person name="LaButti K.M."/>
            <person name="Lapidus A."/>
            <person name="Lindquist E.A."/>
            <person name="Lipzen A.M."/>
            <person name="Meier-Kolthoff J.P."/>
            <person name="Ohm R.A."/>
            <person name="Otillar R.P."/>
            <person name="Pangilinan J.L."/>
            <person name="Peng Y."/>
            <person name="Rokas A."/>
            <person name="Rosa C.A."/>
            <person name="Scheuner C."/>
            <person name="Sibirny A.A."/>
            <person name="Slot J.C."/>
            <person name="Stielow J.B."/>
            <person name="Sun H."/>
            <person name="Kurtzman C.P."/>
            <person name="Blackwell M."/>
            <person name="Grigoriev I.V."/>
            <person name="Jeffries T.W."/>
        </authorList>
    </citation>
    <scope>NUCLEOTIDE SEQUENCE [LARGE SCALE GENOMIC DNA]</scope>
    <source>
        <strain evidence="8">NRRL Y-1626</strain>
    </source>
</reference>
<evidence type="ECO:0000256" key="5">
    <source>
        <dbReference type="ARBA" id="ARBA00023242"/>
    </source>
</evidence>
<evidence type="ECO:0000259" key="6">
    <source>
        <dbReference type="SMART" id="SM01340"/>
    </source>
</evidence>
<comment type="caution">
    <text evidence="7">The sequence shown here is derived from an EMBL/GenBank/DDBJ whole genome shotgun (WGS) entry which is preliminary data.</text>
</comment>
<protein>
    <submittedName>
        <fullName evidence="7">DNA mismatch repair protein MutL</fullName>
    </submittedName>
</protein>
<dbReference type="SUPFAM" id="SSF54211">
    <property type="entry name" value="Ribosomal protein S5 domain 2-like"/>
    <property type="match status" value="1"/>
</dbReference>
<organism evidence="7 8">
    <name type="scientific">Hanseniaspora valbyensis NRRL Y-1626</name>
    <dbReference type="NCBI Taxonomy" id="766949"/>
    <lineage>
        <taxon>Eukaryota</taxon>
        <taxon>Fungi</taxon>
        <taxon>Dikarya</taxon>
        <taxon>Ascomycota</taxon>
        <taxon>Saccharomycotina</taxon>
        <taxon>Saccharomycetes</taxon>
        <taxon>Saccharomycodales</taxon>
        <taxon>Saccharomycodaceae</taxon>
        <taxon>Hanseniaspora</taxon>
    </lineage>
</organism>
<dbReference type="NCBIfam" id="TIGR00585">
    <property type="entry name" value="mutl"/>
    <property type="match status" value="1"/>
</dbReference>
<dbReference type="Pfam" id="PF01119">
    <property type="entry name" value="DNA_mis_repair"/>
    <property type="match status" value="1"/>
</dbReference>
<dbReference type="GO" id="GO:0032389">
    <property type="term" value="C:MutLalpha complex"/>
    <property type="evidence" value="ECO:0007669"/>
    <property type="project" value="TreeGrafter"/>
</dbReference>
<comment type="subcellular location">
    <subcellularLocation>
        <location evidence="1">Nucleus</location>
    </subcellularLocation>
</comment>
<keyword evidence="3" id="KW-0227">DNA damage</keyword>
<evidence type="ECO:0000256" key="4">
    <source>
        <dbReference type="ARBA" id="ARBA00023204"/>
    </source>
</evidence>
<accession>A0A1B7TDU4</accession>
<dbReference type="PANTHER" id="PTHR10073">
    <property type="entry name" value="DNA MISMATCH REPAIR PROTEIN MLH, PMS, MUTL"/>
    <property type="match status" value="1"/>
</dbReference>
<dbReference type="GO" id="GO:0006298">
    <property type="term" value="P:mismatch repair"/>
    <property type="evidence" value="ECO:0007669"/>
    <property type="project" value="InterPro"/>
</dbReference>
<dbReference type="AlphaFoldDB" id="A0A1B7TDU4"/>
<dbReference type="InterPro" id="IPR013507">
    <property type="entry name" value="DNA_mismatch_S5_2-like"/>
</dbReference>
<dbReference type="FunFam" id="3.30.565.10:FF:000003">
    <property type="entry name" value="DNA mismatch repair endonuclease MutL"/>
    <property type="match status" value="1"/>
</dbReference>
<dbReference type="OrthoDB" id="10263226at2759"/>
<evidence type="ECO:0000256" key="1">
    <source>
        <dbReference type="ARBA" id="ARBA00004123"/>
    </source>
</evidence>
<dbReference type="PROSITE" id="PS00058">
    <property type="entry name" value="DNA_MISMATCH_REPAIR_1"/>
    <property type="match status" value="1"/>
</dbReference>
<dbReference type="InterPro" id="IPR032189">
    <property type="entry name" value="Mlh1_C"/>
</dbReference>
<dbReference type="FunFam" id="3.30.230.10:FF:000014">
    <property type="entry name" value="DNA mismatch repair protein Mlh1"/>
    <property type="match status" value="1"/>
</dbReference>
<dbReference type="GO" id="GO:0005524">
    <property type="term" value="F:ATP binding"/>
    <property type="evidence" value="ECO:0007669"/>
    <property type="project" value="InterPro"/>
</dbReference>
<dbReference type="Gene3D" id="3.30.230.10">
    <property type="match status" value="1"/>
</dbReference>
<dbReference type="Pfam" id="PF13589">
    <property type="entry name" value="HATPase_c_3"/>
    <property type="match status" value="1"/>
</dbReference>
<keyword evidence="5" id="KW-0539">Nucleus</keyword>
<dbReference type="Pfam" id="PF16413">
    <property type="entry name" value="Mlh1_C"/>
    <property type="match status" value="1"/>
</dbReference>
<dbReference type="GO" id="GO:0016887">
    <property type="term" value="F:ATP hydrolysis activity"/>
    <property type="evidence" value="ECO:0007669"/>
    <property type="project" value="InterPro"/>
</dbReference>
<dbReference type="Gene3D" id="3.30.565.10">
    <property type="entry name" value="Histidine kinase-like ATPase, C-terminal domain"/>
    <property type="match status" value="1"/>
</dbReference>
<name>A0A1B7TDU4_9ASCO</name>
<dbReference type="CDD" id="cd16926">
    <property type="entry name" value="HATPase_MutL-MLH-PMS-like"/>
    <property type="match status" value="1"/>
</dbReference>
<dbReference type="InterPro" id="IPR002099">
    <property type="entry name" value="MutL/Mlh/PMS"/>
</dbReference>